<name>F0YS48_AURAN</name>
<dbReference type="KEGG" id="aaf:AURANDRAFT_69234"/>
<dbReference type="OrthoDB" id="10022113at2759"/>
<dbReference type="RefSeq" id="XP_009043240.1">
    <property type="nucleotide sequence ID" value="XM_009044992.1"/>
</dbReference>
<organism evidence="2">
    <name type="scientific">Aureococcus anophagefferens</name>
    <name type="common">Harmful bloom alga</name>
    <dbReference type="NCBI Taxonomy" id="44056"/>
    <lineage>
        <taxon>Eukaryota</taxon>
        <taxon>Sar</taxon>
        <taxon>Stramenopiles</taxon>
        <taxon>Ochrophyta</taxon>
        <taxon>Pelagophyceae</taxon>
        <taxon>Pelagomonadales</taxon>
        <taxon>Pelagomonadaceae</taxon>
        <taxon>Aureococcus</taxon>
    </lineage>
</organism>
<reference evidence="1 2" key="1">
    <citation type="journal article" date="2011" name="Proc. Natl. Acad. Sci. U.S.A.">
        <title>Niche of harmful alga Aureococcus anophagefferens revealed through ecogenomics.</title>
        <authorList>
            <person name="Gobler C.J."/>
            <person name="Berry D.L."/>
            <person name="Dyhrman S.T."/>
            <person name="Wilhelm S.W."/>
            <person name="Salamov A."/>
            <person name="Lobanov A.V."/>
            <person name="Zhang Y."/>
            <person name="Collier J.L."/>
            <person name="Wurch L.L."/>
            <person name="Kustka A.B."/>
            <person name="Dill B.D."/>
            <person name="Shah M."/>
            <person name="VerBerkmoes N.C."/>
            <person name="Kuo A."/>
            <person name="Terry A."/>
            <person name="Pangilinan J."/>
            <person name="Lindquist E.A."/>
            <person name="Lucas S."/>
            <person name="Paulsen I.T."/>
            <person name="Hattenrath-Lehmann T.K."/>
            <person name="Talmage S.C."/>
            <person name="Walker E.A."/>
            <person name="Koch F."/>
            <person name="Burson A.M."/>
            <person name="Marcoval M.A."/>
            <person name="Tang Y.Z."/>
            <person name="Lecleir G.R."/>
            <person name="Coyne K.J."/>
            <person name="Berg G.M."/>
            <person name="Bertrand E.M."/>
            <person name="Saito M.A."/>
            <person name="Gladyshev V.N."/>
            <person name="Grigoriev I.V."/>
        </authorList>
    </citation>
    <scope>NUCLEOTIDE SEQUENCE [LARGE SCALE GENOMIC DNA]</scope>
    <source>
        <strain evidence="2">CCMP 1984</strain>
    </source>
</reference>
<feature type="non-terminal residue" evidence="1">
    <location>
        <position position="1"/>
    </location>
</feature>
<dbReference type="InParanoid" id="F0YS48"/>
<dbReference type="GeneID" id="20227342"/>
<dbReference type="AlphaFoldDB" id="F0YS48"/>
<accession>F0YS48</accession>
<sequence>YDDAVAWYENEGSQPFTERATTSTTDEAYSAIAVGGGDDDVLSASQYDDAVAWYENEGSQPFTERVTADGSQPFTERITTSTTDGAYSAIAVDGGDDDVLSASQYDDAVAWYENEGSQPFSAIAVGGGDDDVLSASQYDDAVAWYENEGSQPFTERVTTTSTADGSQSFTERITTSTADGAYSAIAVGGGDDDVLSASQYDDAVAWYENEGSQPFTERVTTTSTADGSQSFTERITTSTADGAYSAIAVGGGDDDVLSASQYDDAVAWYENERSQSFTERVTTTSTADGSQAFVGRIITSTADEAYSGFAVDGDVRRGPPANAYNKVYEIPLEEYFETEELMGKKKDREVDGDACFQREDRVRVTEGRHAGRFGVIDSKRGSWFKVKLDADAEIVSVRTTQ</sequence>
<protein>
    <submittedName>
        <fullName evidence="1">Uncharacterized protein</fullName>
    </submittedName>
</protein>
<dbReference type="Proteomes" id="UP000002729">
    <property type="component" value="Unassembled WGS sequence"/>
</dbReference>
<dbReference type="InterPro" id="IPR028994">
    <property type="entry name" value="Integrin_alpha_N"/>
</dbReference>
<keyword evidence="2" id="KW-1185">Reference proteome</keyword>
<evidence type="ECO:0000313" key="2">
    <source>
        <dbReference type="Proteomes" id="UP000002729"/>
    </source>
</evidence>
<dbReference type="PANTHER" id="PTHR44103:SF1">
    <property type="entry name" value="PROPROTEIN CONVERTASE P"/>
    <property type="match status" value="1"/>
</dbReference>
<dbReference type="PANTHER" id="PTHR44103">
    <property type="entry name" value="PROPROTEIN CONVERTASE P"/>
    <property type="match status" value="1"/>
</dbReference>
<dbReference type="EMBL" id="GL833847">
    <property type="protein sequence ID" value="EGB02061.1"/>
    <property type="molecule type" value="Genomic_DNA"/>
</dbReference>
<dbReference type="SUPFAM" id="SSF69318">
    <property type="entry name" value="Integrin alpha N-terminal domain"/>
    <property type="match status" value="1"/>
</dbReference>
<evidence type="ECO:0000313" key="1">
    <source>
        <dbReference type="EMBL" id="EGB02061.1"/>
    </source>
</evidence>
<feature type="non-terminal residue" evidence="1">
    <location>
        <position position="401"/>
    </location>
</feature>
<proteinExistence type="predicted"/>
<gene>
    <name evidence="1" type="ORF">AURANDRAFT_69234</name>
</gene>